<dbReference type="InterPro" id="IPR053781">
    <property type="entry name" value="F-box_AtFBL13-like"/>
</dbReference>
<evidence type="ECO:0000313" key="3">
    <source>
        <dbReference type="EnsemblPlants" id="AUR62017679-RA:cds"/>
    </source>
</evidence>
<dbReference type="CDD" id="cd22160">
    <property type="entry name" value="F-box_AtFBL13-like"/>
    <property type="match status" value="1"/>
</dbReference>
<organism evidence="3 4">
    <name type="scientific">Chenopodium quinoa</name>
    <name type="common">Quinoa</name>
    <dbReference type="NCBI Taxonomy" id="63459"/>
    <lineage>
        <taxon>Eukaryota</taxon>
        <taxon>Viridiplantae</taxon>
        <taxon>Streptophyta</taxon>
        <taxon>Embryophyta</taxon>
        <taxon>Tracheophyta</taxon>
        <taxon>Spermatophyta</taxon>
        <taxon>Magnoliopsida</taxon>
        <taxon>eudicotyledons</taxon>
        <taxon>Gunneridae</taxon>
        <taxon>Pentapetalae</taxon>
        <taxon>Caryophyllales</taxon>
        <taxon>Chenopodiaceae</taxon>
        <taxon>Chenopodioideae</taxon>
        <taxon>Atripliceae</taxon>
        <taxon>Chenopodium</taxon>
    </lineage>
</organism>
<dbReference type="PANTHER" id="PTHR34145">
    <property type="entry name" value="OS02G0105600 PROTEIN"/>
    <property type="match status" value="1"/>
</dbReference>
<evidence type="ECO:0008006" key="5">
    <source>
        <dbReference type="Google" id="ProtNLM"/>
    </source>
</evidence>
<dbReference type="Pfam" id="PF23622">
    <property type="entry name" value="LRR_At1g61320_AtMIF1"/>
    <property type="match status" value="2"/>
</dbReference>
<reference evidence="3" key="2">
    <citation type="submission" date="2021-03" db="UniProtKB">
        <authorList>
            <consortium name="EnsemblPlants"/>
        </authorList>
    </citation>
    <scope>IDENTIFICATION</scope>
</reference>
<dbReference type="SUPFAM" id="SSF52047">
    <property type="entry name" value="RNI-like"/>
    <property type="match status" value="1"/>
</dbReference>
<evidence type="ECO:0000259" key="1">
    <source>
        <dbReference type="Pfam" id="PF00646"/>
    </source>
</evidence>
<dbReference type="AlphaFoldDB" id="A0A803LRV0"/>
<dbReference type="InterPro" id="IPR055357">
    <property type="entry name" value="LRR_At1g61320_AtMIF1"/>
</dbReference>
<dbReference type="Gramene" id="AUR62017679-RA">
    <property type="protein sequence ID" value="AUR62017679-RA:cds"/>
    <property type="gene ID" value="AUR62017679"/>
</dbReference>
<dbReference type="PANTHER" id="PTHR34145:SF51">
    <property type="entry name" value="FBD DOMAIN-CONTAINING PROTEIN"/>
    <property type="match status" value="1"/>
</dbReference>
<dbReference type="InterPro" id="IPR036047">
    <property type="entry name" value="F-box-like_dom_sf"/>
</dbReference>
<name>A0A803LRV0_CHEQI</name>
<evidence type="ECO:0000259" key="2">
    <source>
        <dbReference type="Pfam" id="PF23622"/>
    </source>
</evidence>
<dbReference type="InterPro" id="IPR053772">
    <property type="entry name" value="At1g61320/At1g61330-like"/>
</dbReference>
<protein>
    <recommendedName>
        <fullName evidence="5">F-box domain-containing protein</fullName>
    </recommendedName>
</protein>
<dbReference type="EnsemblPlants" id="AUR62017679-RA">
    <property type="protein sequence ID" value="AUR62017679-RA:cds"/>
    <property type="gene ID" value="AUR62017679"/>
</dbReference>
<dbReference type="Gene3D" id="3.80.10.10">
    <property type="entry name" value="Ribonuclease Inhibitor"/>
    <property type="match status" value="1"/>
</dbReference>
<feature type="domain" description="At1g61320/AtMIF1 LRR" evidence="2">
    <location>
        <begin position="123"/>
        <end position="264"/>
    </location>
</feature>
<reference evidence="3" key="1">
    <citation type="journal article" date="2017" name="Nature">
        <title>The genome of Chenopodium quinoa.</title>
        <authorList>
            <person name="Jarvis D.E."/>
            <person name="Ho Y.S."/>
            <person name="Lightfoot D.J."/>
            <person name="Schmoeckel S.M."/>
            <person name="Li B."/>
            <person name="Borm T.J.A."/>
            <person name="Ohyanagi H."/>
            <person name="Mineta K."/>
            <person name="Michell C.T."/>
            <person name="Saber N."/>
            <person name="Kharbatia N.M."/>
            <person name="Rupper R.R."/>
            <person name="Sharp A.R."/>
            <person name="Dally N."/>
            <person name="Boughton B.A."/>
            <person name="Woo Y.H."/>
            <person name="Gao G."/>
            <person name="Schijlen E.G.W.M."/>
            <person name="Guo X."/>
            <person name="Momin A.A."/>
            <person name="Negrao S."/>
            <person name="Al-Babili S."/>
            <person name="Gehring C."/>
            <person name="Roessner U."/>
            <person name="Jung C."/>
            <person name="Murphy K."/>
            <person name="Arold S.T."/>
            <person name="Gojobori T."/>
            <person name="van der Linden C.G."/>
            <person name="van Loo E.N."/>
            <person name="Jellen E.N."/>
            <person name="Maughan P.J."/>
            <person name="Tester M."/>
        </authorList>
    </citation>
    <scope>NUCLEOTIDE SEQUENCE [LARGE SCALE GENOMIC DNA]</scope>
    <source>
        <strain evidence="3">cv. PI 614886</strain>
    </source>
</reference>
<feature type="domain" description="F-box" evidence="1">
    <location>
        <begin position="14"/>
        <end position="51"/>
    </location>
</feature>
<evidence type="ECO:0000313" key="4">
    <source>
        <dbReference type="Proteomes" id="UP000596660"/>
    </source>
</evidence>
<keyword evidence="4" id="KW-1185">Reference proteome</keyword>
<dbReference type="InterPro" id="IPR032675">
    <property type="entry name" value="LRR_dom_sf"/>
</dbReference>
<dbReference type="InterPro" id="IPR001810">
    <property type="entry name" value="F-box_dom"/>
</dbReference>
<dbReference type="SUPFAM" id="SSF81383">
    <property type="entry name" value="F-box domain"/>
    <property type="match status" value="1"/>
</dbReference>
<dbReference type="Proteomes" id="UP000596660">
    <property type="component" value="Unplaced"/>
</dbReference>
<dbReference type="OMA" id="RCECDEN"/>
<dbReference type="Pfam" id="PF00646">
    <property type="entry name" value="F-box"/>
    <property type="match status" value="1"/>
</dbReference>
<accession>A0A803LRV0</accession>
<proteinExistence type="predicted"/>
<sequence length="589" mass="67832">MEKKIDLGMSYDRITDLPEPLKHHILSFLPTKYAVQTSILSSSWRMVWAGLRTLDFSDTYPNKSLIVEESSCYHRDIALKTNGETIVRMREDFYNFLDRAFGLVMELEELKLYVPNFGPELGYRVDHWLACAVGCSVKYLKFKIAKWEGFRYILPGCVLGANSIVKLELNNCELNLSSFMCTQLPSLRELWFDDVFLDEVVMKIIFGICINLESFYLRNCRGLTRLEISNLTPKLQMVDVVLQEVDLEVIKISLPSLLDFSYWYDGCLSQQFCEIDVSGCKNLESLYLNCVQLDDHDLSFYLENLPVLKQLCLTNCPYLEYVEISSERLAHLAIDSCRGLVKVKIHTPNLKSFTYWGENVISLVSKGPALKLEYAIVGVTGGFQTEKWYLGLVKLIAKFSHTEDFSLRLATIQDAVIPENVRLKSLPPLYGVKEMMVEIRVSAIHDYNFTRLKHTPVDLVKCLMWLAPCSETLRICNFDDGIEKLFKFTYEKPLKGKKKCGCWNSLAINCWRHSLTNVSLEYEKGDEDDTQLAEFFRNARIDGKMVDFVKTTGPEMKYRWIQSLKLLGLVEPKPALSCEELRLVHTVQF</sequence>
<feature type="domain" description="At1g61320/AtMIF1 LRR" evidence="2">
    <location>
        <begin position="277"/>
        <end position="365"/>
    </location>
</feature>